<dbReference type="HOGENOM" id="CLU_3224118_0_0_6"/>
<organism evidence="1 2">
    <name type="scientific">Xylella fastidiosa subsp. sandyi Ann-1</name>
    <dbReference type="NCBI Taxonomy" id="155920"/>
    <lineage>
        <taxon>Bacteria</taxon>
        <taxon>Pseudomonadati</taxon>
        <taxon>Pseudomonadota</taxon>
        <taxon>Gammaproteobacteria</taxon>
        <taxon>Lysobacterales</taxon>
        <taxon>Lysobacteraceae</taxon>
        <taxon>Xylella</taxon>
    </lineage>
</organism>
<sequence length="44" mass="5202">MYLLHWAISGDYQCCCIATRIHSLKRFGERMICGDFDDLHRRAV</sequence>
<reference evidence="1 2" key="1">
    <citation type="submission" date="2013-08" db="EMBL/GenBank/DDBJ databases">
        <authorList>
            <person name="Stouthamer R."/>
            <person name="Nunney L."/>
        </authorList>
    </citation>
    <scope>NUCLEOTIDE SEQUENCE [LARGE SCALE GENOMIC DNA]</scope>
    <source>
        <strain evidence="2">ann-1</strain>
    </source>
</reference>
<dbReference type="PATRIC" id="fig|155920.8.peg.1582"/>
<dbReference type="Proteomes" id="UP000027215">
    <property type="component" value="Chromosome"/>
</dbReference>
<gene>
    <name evidence="1" type="ORF">D934_06795</name>
</gene>
<dbReference type="KEGG" id="xfs:D934_06795"/>
<dbReference type="EMBL" id="CP006696">
    <property type="protein sequence ID" value="AIC11240.1"/>
    <property type="molecule type" value="Genomic_DNA"/>
</dbReference>
<dbReference type="AlphaFoldDB" id="A0A060H7E1"/>
<evidence type="ECO:0000313" key="2">
    <source>
        <dbReference type="Proteomes" id="UP000027215"/>
    </source>
</evidence>
<name>A0A060H7E1_XYLFS</name>
<proteinExistence type="predicted"/>
<accession>A0A060H7E1</accession>
<protein>
    <submittedName>
        <fullName evidence="1">Uncharacterized protein</fullName>
    </submittedName>
</protein>
<evidence type="ECO:0000313" key="1">
    <source>
        <dbReference type="EMBL" id="AIC11240.1"/>
    </source>
</evidence>